<evidence type="ECO:0000256" key="10">
    <source>
        <dbReference type="SAM" id="Phobius"/>
    </source>
</evidence>
<feature type="transmembrane region" description="Helical" evidence="10">
    <location>
        <begin position="40"/>
        <end position="61"/>
    </location>
</feature>
<dbReference type="InterPro" id="IPR027417">
    <property type="entry name" value="P-loop_NTPase"/>
</dbReference>
<reference evidence="11" key="1">
    <citation type="journal article" date="2021" name="Nat. Microbiol.">
        <title>Cocultivation of an ultrasmall environmental parasitic bacterium with lytic ability against bacteria associated with wastewater foams.</title>
        <authorList>
            <person name="Batinovic S."/>
            <person name="Rose J.J.A."/>
            <person name="Ratcliffe J."/>
            <person name="Seviour R.J."/>
            <person name="Petrovski S."/>
        </authorList>
    </citation>
    <scope>NUCLEOTIDE SEQUENCE</scope>
    <source>
        <strain evidence="11">CON44</strain>
    </source>
</reference>
<gene>
    <name evidence="11" type="primary">eccCa</name>
    <name evidence="11" type="ORF">GII30_07310</name>
</gene>
<evidence type="ECO:0000256" key="7">
    <source>
        <dbReference type="ARBA" id="ARBA00022989"/>
    </source>
</evidence>
<dbReference type="NCBIfam" id="TIGR03925">
    <property type="entry name" value="T7SS_EccC_b"/>
    <property type="match status" value="1"/>
</dbReference>
<evidence type="ECO:0000256" key="9">
    <source>
        <dbReference type="SAM" id="MobiDB-lite"/>
    </source>
</evidence>
<name>A0A857LKY5_9ACTN</name>
<keyword evidence="4" id="KW-0677">Repeat</keyword>
<keyword evidence="8 10" id="KW-0472">Membrane</keyword>
<dbReference type="Pfam" id="PF01580">
    <property type="entry name" value="FtsK_SpoIIIE"/>
    <property type="match status" value="3"/>
</dbReference>
<dbReference type="PANTHER" id="PTHR22683">
    <property type="entry name" value="SPORULATION PROTEIN RELATED"/>
    <property type="match status" value="1"/>
</dbReference>
<accession>A0A857LKY5</accession>
<dbReference type="InterPro" id="IPR002543">
    <property type="entry name" value="FtsK_dom"/>
</dbReference>
<keyword evidence="7 10" id="KW-1133">Transmembrane helix</keyword>
<dbReference type="PROSITE" id="PS50901">
    <property type="entry name" value="FTSK"/>
    <property type="match status" value="3"/>
</dbReference>
<feature type="transmembrane region" description="Helical" evidence="10">
    <location>
        <begin position="73"/>
        <end position="92"/>
    </location>
</feature>
<proteinExistence type="predicted"/>
<dbReference type="PANTHER" id="PTHR22683:SF1">
    <property type="entry name" value="TYPE VII SECRETION SYSTEM PROTEIN ESSC"/>
    <property type="match status" value="1"/>
</dbReference>
<dbReference type="GO" id="GO:0005886">
    <property type="term" value="C:plasma membrane"/>
    <property type="evidence" value="ECO:0007669"/>
    <property type="project" value="UniProtKB-SubCell"/>
</dbReference>
<dbReference type="Gene3D" id="3.40.50.300">
    <property type="entry name" value="P-loop containing nucleotide triphosphate hydrolases"/>
    <property type="match status" value="4"/>
</dbReference>
<dbReference type="GO" id="GO:0003677">
    <property type="term" value="F:DNA binding"/>
    <property type="evidence" value="ECO:0007669"/>
    <property type="project" value="InterPro"/>
</dbReference>
<dbReference type="GO" id="GO:0005524">
    <property type="term" value="F:ATP binding"/>
    <property type="evidence" value="ECO:0007669"/>
    <property type="project" value="UniProtKB-UniRule"/>
</dbReference>
<feature type="region of interest" description="Disordered" evidence="9">
    <location>
        <begin position="1349"/>
        <end position="1380"/>
    </location>
</feature>
<organism evidence="11">
    <name type="scientific">Gordonia amarae</name>
    <dbReference type="NCBI Taxonomy" id="36821"/>
    <lineage>
        <taxon>Bacteria</taxon>
        <taxon>Bacillati</taxon>
        <taxon>Actinomycetota</taxon>
        <taxon>Actinomycetes</taxon>
        <taxon>Mycobacteriales</taxon>
        <taxon>Gordoniaceae</taxon>
        <taxon>Gordonia</taxon>
    </lineage>
</organism>
<feature type="compositionally biased region" description="Low complexity" evidence="9">
    <location>
        <begin position="1362"/>
        <end position="1380"/>
    </location>
</feature>
<evidence type="ECO:0000256" key="2">
    <source>
        <dbReference type="ARBA" id="ARBA00022475"/>
    </source>
</evidence>
<evidence type="ECO:0000313" key="11">
    <source>
        <dbReference type="EMBL" id="QHN39003.1"/>
    </source>
</evidence>
<dbReference type="InterPro" id="IPR023837">
    <property type="entry name" value="EccCb-like_Actinobacteria"/>
</dbReference>
<dbReference type="InterPro" id="IPR023836">
    <property type="entry name" value="EccCa-like_Actinobacteria"/>
</dbReference>
<evidence type="ECO:0000256" key="4">
    <source>
        <dbReference type="ARBA" id="ARBA00022737"/>
    </source>
</evidence>
<evidence type="ECO:0000256" key="3">
    <source>
        <dbReference type="ARBA" id="ARBA00022692"/>
    </source>
</evidence>
<dbReference type="SUPFAM" id="SSF52540">
    <property type="entry name" value="P-loop containing nucleoside triphosphate hydrolases"/>
    <property type="match status" value="2"/>
</dbReference>
<comment type="subcellular location">
    <subcellularLocation>
        <location evidence="1">Cell membrane</location>
        <topology evidence="1">Multi-pass membrane protein</topology>
    </subcellularLocation>
</comment>
<keyword evidence="6" id="KW-0067">ATP-binding</keyword>
<dbReference type="EMBL" id="CP045810">
    <property type="protein sequence ID" value="QHN39003.1"/>
    <property type="molecule type" value="Genomic_DNA"/>
</dbReference>
<evidence type="ECO:0000256" key="5">
    <source>
        <dbReference type="ARBA" id="ARBA00022741"/>
    </source>
</evidence>
<evidence type="ECO:0000256" key="6">
    <source>
        <dbReference type="ARBA" id="ARBA00022840"/>
    </source>
</evidence>
<dbReference type="NCBIfam" id="TIGR03924">
    <property type="entry name" value="T7SS_EccC_a"/>
    <property type="match status" value="1"/>
</dbReference>
<evidence type="ECO:0000256" key="8">
    <source>
        <dbReference type="ARBA" id="ARBA00023136"/>
    </source>
</evidence>
<keyword evidence="3 10" id="KW-0812">Transmembrane</keyword>
<dbReference type="InterPro" id="IPR050206">
    <property type="entry name" value="FtsK/SpoIIIE/SftA"/>
</dbReference>
<keyword evidence="2" id="KW-1003">Cell membrane</keyword>
<evidence type="ECO:0000256" key="1">
    <source>
        <dbReference type="ARBA" id="ARBA00004651"/>
    </source>
</evidence>
<dbReference type="RefSeq" id="WP_005185902.1">
    <property type="nucleotide sequence ID" value="NZ_CP045804.1"/>
</dbReference>
<sequence length="1380" mass="147206">MVVTTEGFVRRNRVSPPRMPGGELTLSPPPEVPRAVPGNLLTRLLPVVMVVAVIGMVGLMFATGGRQMMSNPLFLMFPMMMLMSMVGMFAAGRSGNGGKRAAELNEERKDYFRYLGQLRNQVRDSAREQREALAWSHPDPATAPDIIGTRRMWERRSGDNDFAHVRVGVGAHRLALRLMPPEVGPIEDLEPVSMVALRRFVRTHSVVHGMPTAISLRGFPAVAVGGPPQQSRALVRAMLISLAVAHAPDQLRIAVVTAEPSGPEWDWAKWLPHVGHPSHADALGAVRMIYPDLAALEESLADELRDRSRFSRSAPAVAGQVHLVVVIDDGRVTGEERIADDSGVDGVSVIDISRTPTELAVRRGLHLKVAGGRISARSSAGVEEFADMDTLSVAQAQAAARRLARYRLTTAASLVSLESDAVATDPGLTALLGIRDAGAFDPAVAWRTRSGRDRLRVPVGWTPTGARVELDIKESAHGGMGPHGLCVGATGSGKSEFLRTLVLALIATHSPTELNLVLVDFKGGATFLGLERARHVAAVITNLEQELAMVDRMKDALSGEMNRRQEILRAAGNFANVGDYERARLAGADLAPLPALFIVVDEFSELLSQKPDFAELFVAIGRLGRSLHIHLLLASQRLEEGKLRGLDSHLSYRIGLKTFSANESRSVLGVPDAYHLPSVPGSGYLKCDSAEPVRFNACYVSGPYEPPAAGKGGAGGPGPAAALTIVPFSAQPVVAQPVAADAVPESRPARPSLLDRAQALLDEEPVPDGPLLTQPVPPGQPAPPTVSLLQTMLGRIEGQGLPAHEVWLPPLDESPTVGELTDGAAVGTLRLAIGIVDRPADQRRDPLVIDLAGASGNVAIAGGPQSGKSTTVRTIVLTAAATHTPEQVQFYCLDFGGGSLAGLAGLPHVGSVCGRGDMDGVRRTIAEVAGIVRAREARFARHGIESMRDYRARRADWFRTGDVPPGDDLADDRHGDVFLVLDGISVLRGDLESLEETFTAIVSQGLSYGVHVIVTATRWAEVRPAIKDLLGTRIELRLGDPIDSELGRRAAALVPQDRPGRGVSPGELHMLIALPRLDMSAATEDLARAVAASVAQIGARFPERAAPPVRRLGMSITTTELAEAVEAAQLTLGPGQVAIGIGESELAPVIHDFGGQPHLMAFADIEHGKTTLLRTLIRGLIAGATPEQLKIVLVDYRRTLLGVVDDDYLAGSASSAQTATTMLAQLATYLTGRMPPEDVTPQQLRDRSWWSGPDVYLIVDDYDMVATATANPLLAMLDVAANARDVGLRIVLTRRSGGVGRALYDPLITRLRELSCDVLLMSGDREEGFIVGRSRMRTLVPGRGELVSRNRPTEMVQVATSPPDAADAGPEPGAPDTDPS</sequence>
<protein>
    <submittedName>
        <fullName evidence="11">Type VII secretion protein EccCa</fullName>
    </submittedName>
</protein>
<dbReference type="SMART" id="SM00382">
    <property type="entry name" value="AAA"/>
    <property type="match status" value="2"/>
</dbReference>
<dbReference type="InterPro" id="IPR003593">
    <property type="entry name" value="AAA+_ATPase"/>
</dbReference>
<keyword evidence="5" id="KW-0547">Nucleotide-binding</keyword>